<evidence type="ECO:0000256" key="6">
    <source>
        <dbReference type="ARBA" id="ARBA00022989"/>
    </source>
</evidence>
<evidence type="ECO:0000256" key="3">
    <source>
        <dbReference type="ARBA" id="ARBA00022617"/>
    </source>
</evidence>
<dbReference type="OrthoDB" id="9808471at2"/>
<feature type="domain" description="Cytochrome c" evidence="12">
    <location>
        <begin position="62"/>
        <end position="242"/>
    </location>
</feature>
<evidence type="ECO:0000256" key="1">
    <source>
        <dbReference type="ARBA" id="ARBA00004370"/>
    </source>
</evidence>
<feature type="binding site" description="covalent" evidence="9">
    <location>
        <position position="207"/>
    </location>
    <ligand>
        <name>heme c</name>
        <dbReference type="ChEBI" id="CHEBI:61717"/>
    </ligand>
</feature>
<feature type="binding site" description="covalent" evidence="9">
    <location>
        <position position="79"/>
    </location>
    <ligand>
        <name>heme c</name>
        <dbReference type="ChEBI" id="CHEBI:61717"/>
    </ligand>
</feature>
<evidence type="ECO:0000313" key="14">
    <source>
        <dbReference type="Proteomes" id="UP000318413"/>
    </source>
</evidence>
<name>A0A502CRN4_9SPHN</name>
<keyword evidence="7 9" id="KW-0408">Iron</keyword>
<dbReference type="GO" id="GO:0016020">
    <property type="term" value="C:membrane"/>
    <property type="evidence" value="ECO:0007669"/>
    <property type="project" value="UniProtKB-SubCell"/>
</dbReference>
<evidence type="ECO:0000256" key="8">
    <source>
        <dbReference type="ARBA" id="ARBA00023136"/>
    </source>
</evidence>
<dbReference type="GO" id="GO:0009055">
    <property type="term" value="F:electron transfer activity"/>
    <property type="evidence" value="ECO:0007669"/>
    <property type="project" value="InterPro"/>
</dbReference>
<evidence type="ECO:0000256" key="5">
    <source>
        <dbReference type="ARBA" id="ARBA00022723"/>
    </source>
</evidence>
<accession>A0A502CRN4</accession>
<evidence type="ECO:0000256" key="11">
    <source>
        <dbReference type="SAM" id="Phobius"/>
    </source>
</evidence>
<proteinExistence type="predicted"/>
<reference evidence="13 14" key="1">
    <citation type="journal article" date="2019" name="Environ. Microbiol.">
        <title>Species interactions and distinct microbial communities in high Arctic permafrost affected cryosols are associated with the CH4 and CO2 gas fluxes.</title>
        <authorList>
            <person name="Altshuler I."/>
            <person name="Hamel J."/>
            <person name="Turney S."/>
            <person name="Magnuson E."/>
            <person name="Levesque R."/>
            <person name="Greer C."/>
            <person name="Whyte L.G."/>
        </authorList>
    </citation>
    <scope>NUCLEOTIDE SEQUENCE [LARGE SCALE GENOMIC DNA]</scope>
    <source>
        <strain evidence="13 14">S5.1</strain>
    </source>
</reference>
<dbReference type="RefSeq" id="WP_140866279.1">
    <property type="nucleotide sequence ID" value="NZ_RCZK01000001.1"/>
</dbReference>
<dbReference type="PANTHER" id="PTHR10266">
    <property type="entry name" value="CYTOCHROME C1"/>
    <property type="match status" value="1"/>
</dbReference>
<dbReference type="GO" id="GO:0046872">
    <property type="term" value="F:metal ion binding"/>
    <property type="evidence" value="ECO:0007669"/>
    <property type="project" value="UniProtKB-KW"/>
</dbReference>
<dbReference type="InterPro" id="IPR002326">
    <property type="entry name" value="Cyt_c1"/>
</dbReference>
<evidence type="ECO:0000256" key="2">
    <source>
        <dbReference type="ARBA" id="ARBA00016165"/>
    </source>
</evidence>
<keyword evidence="6 11" id="KW-1133">Transmembrane helix</keyword>
<keyword evidence="3 9" id="KW-0349">Heme</keyword>
<dbReference type="InterPro" id="IPR009056">
    <property type="entry name" value="Cyt_c-like_dom"/>
</dbReference>
<comment type="subcellular location">
    <subcellularLocation>
        <location evidence="1">Membrane</location>
    </subcellularLocation>
</comment>
<feature type="binding site" description="covalent" evidence="9">
    <location>
        <position position="78"/>
    </location>
    <ligand>
        <name>heme c</name>
        <dbReference type="ChEBI" id="CHEBI:61717"/>
    </ligand>
</feature>
<feature type="transmembrane region" description="Helical" evidence="11">
    <location>
        <begin position="251"/>
        <end position="271"/>
    </location>
</feature>
<feature type="binding site" description="covalent" evidence="9">
    <location>
        <position position="75"/>
    </location>
    <ligand>
        <name>heme c</name>
        <dbReference type="ChEBI" id="CHEBI:61717"/>
    </ligand>
</feature>
<dbReference type="Gene3D" id="1.10.760.10">
    <property type="entry name" value="Cytochrome c-like domain"/>
    <property type="match status" value="1"/>
</dbReference>
<protein>
    <recommendedName>
        <fullName evidence="2">Cytochrome c1</fullName>
    </recommendedName>
</protein>
<evidence type="ECO:0000256" key="10">
    <source>
        <dbReference type="SAM" id="MobiDB-lite"/>
    </source>
</evidence>
<sequence length="280" mass="30780">MVRTISTLIGAAFVFVLALALFGTVKTTITEPTPESVEHVFHQEPADIHLASAGLFGKFDDRQVQRGFQVFKEVCSACHSLKYVHFRDLTKIGYSTAEVKAIADQWAIEQPSINPDTGEPATRKNVPSDPFPSPFANEIAARAANNNALPPDFSLITKAREDGPNYIHALITGYQNPPAALKREFPSFSTPPGLHYNPYFANLNIAMPPPLTADGQVTYVDGTKATKDQMARDVAAFLTWTAEPNLNARHAAGIAAILFILIFVFLAWGAYQNVWRDLKH</sequence>
<keyword evidence="4 11" id="KW-0812">Transmembrane</keyword>
<dbReference type="Proteomes" id="UP000318413">
    <property type="component" value="Unassembled WGS sequence"/>
</dbReference>
<evidence type="ECO:0000256" key="9">
    <source>
        <dbReference type="PIRSR" id="PIRSR602326-1"/>
    </source>
</evidence>
<evidence type="ECO:0000256" key="7">
    <source>
        <dbReference type="ARBA" id="ARBA00023004"/>
    </source>
</evidence>
<keyword evidence="5 9" id="KW-0479">Metal-binding</keyword>
<dbReference type="PRINTS" id="PR00603">
    <property type="entry name" value="CYTOCHROMEC1"/>
</dbReference>
<comment type="caution">
    <text evidence="13">The sequence shown here is derived from an EMBL/GenBank/DDBJ whole genome shotgun (WGS) entry which is preliminary data.</text>
</comment>
<dbReference type="Pfam" id="PF02167">
    <property type="entry name" value="Cytochrom_C1"/>
    <property type="match status" value="1"/>
</dbReference>
<dbReference type="EMBL" id="RCZK01000001">
    <property type="protein sequence ID" value="TPG15392.1"/>
    <property type="molecule type" value="Genomic_DNA"/>
</dbReference>
<evidence type="ECO:0000259" key="12">
    <source>
        <dbReference type="PROSITE" id="PS51007"/>
    </source>
</evidence>
<dbReference type="GO" id="GO:0020037">
    <property type="term" value="F:heme binding"/>
    <property type="evidence" value="ECO:0007669"/>
    <property type="project" value="InterPro"/>
</dbReference>
<dbReference type="InterPro" id="IPR036909">
    <property type="entry name" value="Cyt_c-like_dom_sf"/>
</dbReference>
<organism evidence="13 14">
    <name type="scientific">Sphingomonas oligophenolica</name>
    <dbReference type="NCBI Taxonomy" id="301154"/>
    <lineage>
        <taxon>Bacteria</taxon>
        <taxon>Pseudomonadati</taxon>
        <taxon>Pseudomonadota</taxon>
        <taxon>Alphaproteobacteria</taxon>
        <taxon>Sphingomonadales</taxon>
        <taxon>Sphingomonadaceae</taxon>
        <taxon>Sphingomonas</taxon>
    </lineage>
</organism>
<gene>
    <name evidence="13" type="ORF">EAH84_00865</name>
</gene>
<keyword evidence="8 11" id="KW-0472">Membrane</keyword>
<dbReference type="PROSITE" id="PS51007">
    <property type="entry name" value="CYTC"/>
    <property type="match status" value="1"/>
</dbReference>
<dbReference type="PANTHER" id="PTHR10266:SF3">
    <property type="entry name" value="CYTOCHROME C1, HEME PROTEIN, MITOCHONDRIAL"/>
    <property type="match status" value="1"/>
</dbReference>
<keyword evidence="14" id="KW-1185">Reference proteome</keyword>
<comment type="cofactor">
    <cofactor evidence="9">
        <name>heme c</name>
        <dbReference type="ChEBI" id="CHEBI:61717"/>
    </cofactor>
    <text evidence="9">Binds 1 heme c group covalently per subunit.</text>
</comment>
<dbReference type="SUPFAM" id="SSF46626">
    <property type="entry name" value="Cytochrome c"/>
    <property type="match status" value="1"/>
</dbReference>
<feature type="region of interest" description="Disordered" evidence="10">
    <location>
        <begin position="112"/>
        <end position="132"/>
    </location>
</feature>
<evidence type="ECO:0000313" key="13">
    <source>
        <dbReference type="EMBL" id="TPG15392.1"/>
    </source>
</evidence>
<dbReference type="AlphaFoldDB" id="A0A502CRN4"/>
<evidence type="ECO:0000256" key="4">
    <source>
        <dbReference type="ARBA" id="ARBA00022692"/>
    </source>
</evidence>